<sequence length="375" mass="38600">MVLAAIPTTLIAQNGASLRAGEERVNPAIERAGQKISGSWICTMNFNTPGNAVAQEAGRAANRGQGRIKHVYTGAVKGFALQIPDHAIGRVMNGNPAIESCEQDQVMAIATKQRGKPTRDVSITADYTPWGVARVGGGTGSGFRRAWVIDSGIADHPDLNIDRGRSRSFVSGTSSTGDGNGHGTHVAGTIAAKGDGAGVVGVAPGAPVVSLRVFGASGEGSNSAVLAAVDHTYRYASPGDVVNMSLGGGTSSTLDNAVLRASNRGIYFTLAAGNEAMNANYSSPGRVNGTYIWTVSASDSNDRFASFSNYGNPPIDVAEPGVDIVSTYLNGGYAYLSGTSMAAPHLAGLILQRSVRYGGTVSGDRDNNPDVIGIK</sequence>
<keyword evidence="8" id="KW-1185">Reference proteome</keyword>
<dbReference type="Pfam" id="PF00082">
    <property type="entry name" value="Peptidase_S8"/>
    <property type="match status" value="1"/>
</dbReference>
<feature type="active site" description="Charge relay system" evidence="5">
    <location>
        <position position="182"/>
    </location>
</feature>
<dbReference type="Gene3D" id="3.40.50.200">
    <property type="entry name" value="Peptidase S8/S53 domain"/>
    <property type="match status" value="1"/>
</dbReference>
<keyword evidence="2 5" id="KW-0645">Protease</keyword>
<evidence type="ECO:0000256" key="2">
    <source>
        <dbReference type="ARBA" id="ARBA00022670"/>
    </source>
</evidence>
<dbReference type="PROSITE" id="PS00137">
    <property type="entry name" value="SUBTILASE_HIS"/>
    <property type="match status" value="1"/>
</dbReference>
<comment type="similarity">
    <text evidence="1 5">Belongs to the peptidase S8 family.</text>
</comment>
<evidence type="ECO:0000256" key="4">
    <source>
        <dbReference type="ARBA" id="ARBA00022825"/>
    </source>
</evidence>
<evidence type="ECO:0000256" key="5">
    <source>
        <dbReference type="PROSITE-ProRule" id="PRU01240"/>
    </source>
</evidence>
<dbReference type="SUPFAM" id="SSF52743">
    <property type="entry name" value="Subtilisin-like"/>
    <property type="match status" value="1"/>
</dbReference>
<evidence type="ECO:0000313" key="7">
    <source>
        <dbReference type="EMBL" id="QZD91248.1"/>
    </source>
</evidence>
<dbReference type="InterPro" id="IPR022398">
    <property type="entry name" value="Peptidase_S8_His-AS"/>
</dbReference>
<dbReference type="PANTHER" id="PTHR43806">
    <property type="entry name" value="PEPTIDASE S8"/>
    <property type="match status" value="1"/>
</dbReference>
<dbReference type="InterPro" id="IPR050131">
    <property type="entry name" value="Peptidase_S8_subtilisin-like"/>
</dbReference>
<dbReference type="PRINTS" id="PR00723">
    <property type="entry name" value="SUBTILISIN"/>
</dbReference>
<dbReference type="EMBL" id="CP081295">
    <property type="protein sequence ID" value="QZD91248.1"/>
    <property type="molecule type" value="Genomic_DNA"/>
</dbReference>
<proteinExistence type="inferred from homology"/>
<dbReference type="Gene3D" id="3.30.70.80">
    <property type="entry name" value="Peptidase S8 propeptide/proteinase inhibitor I9"/>
    <property type="match status" value="1"/>
</dbReference>
<dbReference type="SUPFAM" id="SSF54897">
    <property type="entry name" value="Protease propeptides/inhibitors"/>
    <property type="match status" value="1"/>
</dbReference>
<feature type="domain" description="Peptidase S8/S53" evidence="6">
    <location>
        <begin position="148"/>
        <end position="350"/>
    </location>
</feature>
<feature type="active site" description="Charge relay system" evidence="5">
    <location>
        <position position="340"/>
    </location>
</feature>
<protein>
    <submittedName>
        <fullName evidence="7">S8 family serine peptidase</fullName>
    </submittedName>
</protein>
<keyword evidence="3 5" id="KW-0378">Hydrolase</keyword>
<feature type="active site" description="Charge relay system" evidence="5">
    <location>
        <position position="150"/>
    </location>
</feature>
<evidence type="ECO:0000259" key="6">
    <source>
        <dbReference type="Pfam" id="PF00082"/>
    </source>
</evidence>
<dbReference type="InterPro" id="IPR000209">
    <property type="entry name" value="Peptidase_S8/S53_dom"/>
</dbReference>
<reference evidence="7 8" key="1">
    <citation type="submission" date="2021-08" db="EMBL/GenBank/DDBJ databases">
        <title>Comparative Genomics Analysis of the Genus Qipengyuania Reveals Extensive Genetic Diversity and Metabolic Versatility, Including the Description of Fifteen Novel Species.</title>
        <authorList>
            <person name="Liu Y."/>
        </authorList>
    </citation>
    <scope>NUCLEOTIDE SEQUENCE [LARGE SCALE GENOMIC DNA]</scope>
    <source>
        <strain evidence="7 8">1NDH13</strain>
    </source>
</reference>
<dbReference type="InterPro" id="IPR015500">
    <property type="entry name" value="Peptidase_S8_subtilisin-rel"/>
</dbReference>
<evidence type="ECO:0000256" key="3">
    <source>
        <dbReference type="ARBA" id="ARBA00022801"/>
    </source>
</evidence>
<organism evidence="7 8">
    <name type="scientific">Qipengyuania aurantiaca</name>
    <dbReference type="NCBI Taxonomy" id="2867233"/>
    <lineage>
        <taxon>Bacteria</taxon>
        <taxon>Pseudomonadati</taxon>
        <taxon>Pseudomonadota</taxon>
        <taxon>Alphaproteobacteria</taxon>
        <taxon>Sphingomonadales</taxon>
        <taxon>Erythrobacteraceae</taxon>
        <taxon>Qipengyuania</taxon>
    </lineage>
</organism>
<dbReference type="PROSITE" id="PS00136">
    <property type="entry name" value="SUBTILASE_ASP"/>
    <property type="match status" value="1"/>
</dbReference>
<gene>
    <name evidence="7" type="ORF">K3148_11420</name>
</gene>
<evidence type="ECO:0000256" key="1">
    <source>
        <dbReference type="ARBA" id="ARBA00011073"/>
    </source>
</evidence>
<dbReference type="Proteomes" id="UP000824281">
    <property type="component" value="Chromosome"/>
</dbReference>
<dbReference type="InterPro" id="IPR023827">
    <property type="entry name" value="Peptidase_S8_Asp-AS"/>
</dbReference>
<evidence type="ECO:0000313" key="8">
    <source>
        <dbReference type="Proteomes" id="UP000824281"/>
    </source>
</evidence>
<keyword evidence="4 5" id="KW-0720">Serine protease</keyword>
<dbReference type="InterPro" id="IPR037045">
    <property type="entry name" value="S8pro/Inhibitor_I9_sf"/>
</dbReference>
<dbReference type="InterPro" id="IPR036852">
    <property type="entry name" value="Peptidase_S8/S53_dom_sf"/>
</dbReference>
<name>A0ABX8ZVS7_9SPHN</name>
<accession>A0ABX8ZVS7</accession>
<dbReference type="PROSITE" id="PS51892">
    <property type="entry name" value="SUBTILASE"/>
    <property type="match status" value="1"/>
</dbReference>
<dbReference type="PANTHER" id="PTHR43806:SF11">
    <property type="entry name" value="CEREVISIN-RELATED"/>
    <property type="match status" value="1"/>
</dbReference>